<gene>
    <name evidence="2" type="ORF">ACH47X_09845</name>
</gene>
<dbReference type="Gene3D" id="3.30.460.10">
    <property type="entry name" value="Beta Polymerase, domain 2"/>
    <property type="match status" value="1"/>
</dbReference>
<sequence>MTGAEVHRVAGKGSVGGIRLALSRLALQGIVLSSRVGMAATHTLNREHLGFPAIDAAFSALDPWTQFRSRVTEVMAEHGPDDPLSVTVAVFGSVARDEARLDSDVDLAVVVTDVDERAQNLADELRKELAAATGQAVQIYLTTPARLHDAVRQGDPIVDSFRSDARNVSGPDIRTYLQEH</sequence>
<dbReference type="EMBL" id="JBIRYI010000005">
    <property type="protein sequence ID" value="MFI2487202.1"/>
    <property type="molecule type" value="Genomic_DNA"/>
</dbReference>
<dbReference type="Pfam" id="PF01909">
    <property type="entry name" value="NTP_transf_2"/>
    <property type="match status" value="1"/>
</dbReference>
<dbReference type="CDD" id="cd05403">
    <property type="entry name" value="NT_KNTase_like"/>
    <property type="match status" value="1"/>
</dbReference>
<keyword evidence="3" id="KW-1185">Reference proteome</keyword>
<accession>A0ABW7XI75</accession>
<reference evidence="2 3" key="1">
    <citation type="submission" date="2024-10" db="EMBL/GenBank/DDBJ databases">
        <title>The Natural Products Discovery Center: Release of the First 8490 Sequenced Strains for Exploring Actinobacteria Biosynthetic Diversity.</title>
        <authorList>
            <person name="Kalkreuter E."/>
            <person name="Kautsar S.A."/>
            <person name="Yang D."/>
            <person name="Bader C.D."/>
            <person name="Teijaro C.N."/>
            <person name="Fluegel L."/>
            <person name="Davis C.M."/>
            <person name="Simpson J.R."/>
            <person name="Lauterbach L."/>
            <person name="Steele A.D."/>
            <person name="Gui C."/>
            <person name="Meng S."/>
            <person name="Li G."/>
            <person name="Viehrig K."/>
            <person name="Ye F."/>
            <person name="Su P."/>
            <person name="Kiefer A.F."/>
            <person name="Nichols A."/>
            <person name="Cepeda A.J."/>
            <person name="Yan W."/>
            <person name="Fan B."/>
            <person name="Jiang Y."/>
            <person name="Adhikari A."/>
            <person name="Zheng C.-J."/>
            <person name="Schuster L."/>
            <person name="Cowan T.M."/>
            <person name="Smanski M.J."/>
            <person name="Chevrette M.G."/>
            <person name="De Carvalho L.P.S."/>
            <person name="Shen B."/>
        </authorList>
    </citation>
    <scope>NUCLEOTIDE SEQUENCE [LARGE SCALE GENOMIC DNA]</scope>
    <source>
        <strain evidence="2 3">NPDC019481</strain>
    </source>
</reference>
<dbReference type="InterPro" id="IPR002934">
    <property type="entry name" value="Polymerase_NTP_transf_dom"/>
</dbReference>
<organism evidence="2 3">
    <name type="scientific">Promicromonospora kroppenstedtii</name>
    <dbReference type="NCBI Taxonomy" id="440482"/>
    <lineage>
        <taxon>Bacteria</taxon>
        <taxon>Bacillati</taxon>
        <taxon>Actinomycetota</taxon>
        <taxon>Actinomycetes</taxon>
        <taxon>Micrococcales</taxon>
        <taxon>Promicromonosporaceae</taxon>
        <taxon>Promicromonospora</taxon>
    </lineage>
</organism>
<protein>
    <submittedName>
        <fullName evidence="2">Nucleotidyltransferase domain-containing protein</fullName>
    </submittedName>
</protein>
<evidence type="ECO:0000313" key="2">
    <source>
        <dbReference type="EMBL" id="MFI2487202.1"/>
    </source>
</evidence>
<evidence type="ECO:0000259" key="1">
    <source>
        <dbReference type="Pfam" id="PF01909"/>
    </source>
</evidence>
<comment type="caution">
    <text evidence="2">The sequence shown here is derived from an EMBL/GenBank/DDBJ whole genome shotgun (WGS) entry which is preliminary data.</text>
</comment>
<dbReference type="RefSeq" id="WP_397403729.1">
    <property type="nucleotide sequence ID" value="NZ_JBIRYI010000005.1"/>
</dbReference>
<proteinExistence type="predicted"/>
<name>A0ABW7XI75_9MICO</name>
<feature type="domain" description="Polymerase nucleotidyl transferase" evidence="1">
    <location>
        <begin position="85"/>
        <end position="140"/>
    </location>
</feature>
<dbReference type="SUPFAM" id="SSF81301">
    <property type="entry name" value="Nucleotidyltransferase"/>
    <property type="match status" value="1"/>
</dbReference>
<dbReference type="InterPro" id="IPR043519">
    <property type="entry name" value="NT_sf"/>
</dbReference>
<evidence type="ECO:0000313" key="3">
    <source>
        <dbReference type="Proteomes" id="UP001611580"/>
    </source>
</evidence>
<dbReference type="Proteomes" id="UP001611580">
    <property type="component" value="Unassembled WGS sequence"/>
</dbReference>